<feature type="transmembrane region" description="Helical" evidence="5">
    <location>
        <begin position="2673"/>
        <end position="2696"/>
    </location>
</feature>
<dbReference type="Gene3D" id="3.80.10.10">
    <property type="entry name" value="Ribonuclease Inhibitor"/>
    <property type="match status" value="9"/>
</dbReference>
<feature type="transmembrane region" description="Helical" evidence="5">
    <location>
        <begin position="21"/>
        <end position="40"/>
    </location>
</feature>
<evidence type="ECO:0000256" key="5">
    <source>
        <dbReference type="SAM" id="Phobius"/>
    </source>
</evidence>
<feature type="compositionally biased region" description="Basic residues" evidence="4">
    <location>
        <begin position="2820"/>
        <end position="2840"/>
    </location>
</feature>
<dbReference type="SMART" id="SM00181">
    <property type="entry name" value="EGF"/>
    <property type="match status" value="8"/>
</dbReference>
<feature type="compositionally biased region" description="Basic and acidic residues" evidence="4">
    <location>
        <begin position="2707"/>
        <end position="2741"/>
    </location>
</feature>
<keyword evidence="1" id="KW-0433">Leucine-rich repeat</keyword>
<comment type="caution">
    <text evidence="7">The sequence shown here is derived from an EMBL/GenBank/DDBJ whole genome shotgun (WGS) entry which is preliminary data.</text>
</comment>
<dbReference type="SMART" id="SM00365">
    <property type="entry name" value="LRR_SD22"/>
    <property type="match status" value="28"/>
</dbReference>
<dbReference type="InterPro" id="IPR032675">
    <property type="entry name" value="LRR_dom_sf"/>
</dbReference>
<feature type="domain" description="EGF-like" evidence="6">
    <location>
        <begin position="2469"/>
        <end position="2507"/>
    </location>
</feature>
<dbReference type="Pfam" id="PF13855">
    <property type="entry name" value="LRR_8"/>
    <property type="match status" value="1"/>
</dbReference>
<dbReference type="SMART" id="SM00364">
    <property type="entry name" value="LRR_BAC"/>
    <property type="match status" value="8"/>
</dbReference>
<dbReference type="InterPro" id="IPR000742">
    <property type="entry name" value="EGF"/>
</dbReference>
<dbReference type="InterPro" id="IPR025875">
    <property type="entry name" value="Leu-rich_rpt_4"/>
</dbReference>
<dbReference type="PROSITE" id="PS51450">
    <property type="entry name" value="LRR"/>
    <property type="match status" value="23"/>
</dbReference>
<keyword evidence="5" id="KW-0812">Transmembrane</keyword>
<organism evidence="7 8">
    <name type="scientific">Aduncisulcus paluster</name>
    <dbReference type="NCBI Taxonomy" id="2918883"/>
    <lineage>
        <taxon>Eukaryota</taxon>
        <taxon>Metamonada</taxon>
        <taxon>Carpediemonas-like organisms</taxon>
        <taxon>Aduncisulcus</taxon>
    </lineage>
</organism>
<dbReference type="PROSITE" id="PS01186">
    <property type="entry name" value="EGF_2"/>
    <property type="match status" value="2"/>
</dbReference>
<dbReference type="PROSITE" id="PS50026">
    <property type="entry name" value="EGF_3"/>
    <property type="match status" value="2"/>
</dbReference>
<evidence type="ECO:0000256" key="2">
    <source>
        <dbReference type="ARBA" id="ARBA00022737"/>
    </source>
</evidence>
<sequence>MESYFSHSLNQSIVAPRYIQLSYVLAILFLFCFSLTNATTVDIPDPNLRQAICSKLELSDCAVIDSSDMLNLTELSASDIDSFEGLYSATNLQKLTINGTNDTTIAVDNSMIDDINPSNLTSLSFKDISLSSNASLSNFTRLNFLNVQYSEIGDCNALLTSLSGIYLQMRTILLESNGLSDISCLNVIGTNMTLLTGLSIGSNSYTAIPSSFGNFSQLVNLYIHNNNISDLSVISSLGSSLKTLYTQLNPLSTSSTGFSFLNDLTGLILLNLAGTGMTDVSDLTSLVALETLYLQNNAISDIDSLIGLIGIKTLFLRGNNISDIGGLANMDSLVYLDMSYNSIDDVSPLATKTSIETLLMTSNELGDDISDISSLTGLKTLSLSDNGITTIPNAFFDDITSLTELYLANNMLDDISNLCSLTSLIKLDLYYNNIDNISSLDGMVLMKNLSLGINAIVDIDAIQNMPDLEYLYLYSNLIDDLSPFSAGSFTNLVRLELGNNRITDVTDLAAITSLEVLTLYLNDVPDISPLKDMVNLTSFTMYLSNVSNIDALTDMSQLVYLNLYGNSIVDISAIANKPYLTSLGLHSNNINDVSPLGSCTSLKSLDIGINSVGSISALAGLTKLINFWMYANQIEDIEVVKYMTGLVNFYADSNSITDVTPLTNLTNLKIVQLGSNQIEDISALSGLSNLVELKLLGNSISLIGSLADKLNLTKLYLSYNSIVDVSPLASCKALVHLYVESNEVVTVDSLSALVDLNTLILANNEIESISTLGTLTELIDLDLGNNQISNITALSSMFNLVNLSLDSNNISDLTGLGSQSSLKYLTISNNNISSISKLTTLSSLTSLHADNNQIEVISPLSDLVSLESLSLFSNQISDIGPLSNLVSLTYLALNSNNIYDISALQYLVKLEELYLNDNYDISTVSYLSYLVALKVLNLNNNSVSDITSLLSMVSLTVLTLSDNDISTLPSTLSSLTNVTDLDLSSNPLDGFSQVFDSLSSLPSLSSLTLNNVNLSDSALYSFRLIPSLSSLILTGNGLTDISLLYPLNSLETLDVEGNKLCNVSNQLISSMFSSDNSVQVNVGVIEDDSSVLFDQDEAYCDLCSSLENGSIIPYAPSNVVCRHIWDSYYRLDCSLFSYKDYSSTSLSCIRFDSESSTLPQCLDSSIENTNIQCSVDEENSSAIAEVCLEGWYGDDCLSECPLFNSVACSGDAYGSCDTSTHECSCYDGYEGDICQYFDYDSIEEFICADLSGLVREYVVLGEGSSIQCVYNEISIDQDVEGLISLDLSSSNLSSIEGVGIFTGLTHLDLHGLTFSSEATSSIDLSELSSLVSLTYLDISETNIDVSSALVNIPDSIITLIMNDVLLQADTPSDLSRFQFLSYITAKNNPNFFVSSVDMLPIGLISLGVENSINFKDCSDSLSTLGSLDSLSANNTGLIDDDTFTLSALSSLSSLEISNNSITDISLLSQLSLFNLTIDGNKLCQVSNDDIASFLDQTTVIVLDVDNNYDDSTVFDQDSTFCGYCSSSIDDISVINNTVCKEVWECEYRAECSIFSYRDYSDDLNTDLSCISLSSGNLNCLSDLRANSHVQCALLSGDISVSSACVEDWYGDECNDECPLFNDSPCGGEYHGICTVDTHECDCSDFNFHGDSCQYVSFTNDDFRNVLCSIFDGHDSPCDDFTEEELSEFVNSQDDCLDLSDFDLTDISDIVYLSSVSCVDLSANSSLTDVSSLSSLTGTLGSLDISGTGVSDISQISALITSLYDISIGNTSISLDETIELFGYSLTGLSVANMGIEDVIWLKDMPDIQYLDLSHNVIQDPTPLFSFGKSLKTLDISYNQIIGLDTESSIENFAAMFPNLEYSSIIADGNLSISECSALSVDISKGIMCTQNYADEWILSCSRTALRDLSTNFEQYLQGISTSSPCVLIDYDIDPELFTYCWDIFLENQTCIMVGSDYSMDTVGTICTAGWYGVDCASECPVDAYGTQCGENTCDSETHMCQCPSDLTGNVCSIQSDVTLKSLGMDNSLIAAICEQHYDDEFDCEDSDVLSSFTVENLAKITYLSIPSSIISIDGLEYAENLSILVFEPTNSYITDLSPIAYLSSLNVLNLDSLENMDLELLSTISDSVVDIKLEFEADSRWSVMNYDYMFNFETKSTSYPLNYCVGLCSLHSLSISGSSAVGQDFPSFMSTLNNIASCSGNCSSPTVEGEKYYPLSSSLMNLDLSSNFIFDPSVVIVQPSLSSVTDLNLVDNMISDIDLIILMFEYSSNLISLDVSQNYLECSDDCASVFGTISGNIVNDGQQSDLTFCGNDSTGCSYESSHEVCGLDVSDSTDIEYPITNDDFTCVCAQGYYENDVGECVEGLNSSSINACDNCGGERGVCVVADSDISCECFSGWFGTDCLSLCPVSSLNSLLCGGSVSGICDVLTHTCSCSTNFYGSACQYYCDRICDVLTHTCSCSTNFYGSACQYYCDSLTRCGSHGRCALDFESDELFCECEDGWYGVSCSLQIPVEILEDDSGNLTNYICGKDYSASEETSYERYADNDSFECDCSSHGLILSEDSKVCIDPASHPTYLTIEGNDTACVSCGIDESSHGQCVFSSDGFTAKCACEYGYGVVSENDASCSVNVCNLSENGSECSNHGLCIGQLSSYSCACDEGWYGDSCGIEKGISLVMIVVICLTGLSFIFAGIGFALFQWERGRKRNDSRRIDPFHRDGTSIKENIDSQSHDTASESGERDVKSPSSSPSVDRIHVIDKENGKDDPSVLPIPIISRKRTGSDGSLRSLPTLDEKKEGEKGEKERDSAHELYVEQEKLERVTITKKKKVKRSHHHSKKKHKKTLKIDSEERKPSIVTEDEHFVEKLGEITLSPLKLVPRKKHDKQKQSKKQRE</sequence>
<accession>A0ABQ5JWQ1</accession>
<dbReference type="Proteomes" id="UP001057375">
    <property type="component" value="Unassembled WGS sequence"/>
</dbReference>
<feature type="compositionally biased region" description="Basic and acidic residues" evidence="4">
    <location>
        <begin position="2789"/>
        <end position="2819"/>
    </location>
</feature>
<dbReference type="SMART" id="SM00369">
    <property type="entry name" value="LRR_TYP"/>
    <property type="match status" value="24"/>
</dbReference>
<evidence type="ECO:0000256" key="4">
    <source>
        <dbReference type="SAM" id="MobiDB-lite"/>
    </source>
</evidence>
<dbReference type="InterPro" id="IPR003591">
    <property type="entry name" value="Leu-rich_rpt_typical-subtyp"/>
</dbReference>
<evidence type="ECO:0000256" key="3">
    <source>
        <dbReference type="PROSITE-ProRule" id="PRU00076"/>
    </source>
</evidence>
<feature type="domain" description="EGF-like" evidence="6">
    <location>
        <begin position="2626"/>
        <end position="2666"/>
    </location>
</feature>
<proteinExistence type="predicted"/>
<evidence type="ECO:0000259" key="6">
    <source>
        <dbReference type="PROSITE" id="PS50026"/>
    </source>
</evidence>
<dbReference type="PANTHER" id="PTHR46652">
    <property type="entry name" value="LEUCINE-RICH REPEAT AND IQ DOMAIN-CONTAINING PROTEIN 1-RELATED"/>
    <property type="match status" value="1"/>
</dbReference>
<name>A0ABQ5JWQ1_9EUKA</name>
<feature type="region of interest" description="Disordered" evidence="4">
    <location>
        <begin position="2871"/>
        <end position="2890"/>
    </location>
</feature>
<feature type="compositionally biased region" description="Basic and acidic residues" evidence="4">
    <location>
        <begin position="2750"/>
        <end position="2764"/>
    </location>
</feature>
<protein>
    <submittedName>
        <fullName evidence="7">Leucine-rich repeat domain-containing protein</fullName>
    </submittedName>
</protein>
<feature type="region of interest" description="Disordered" evidence="4">
    <location>
        <begin position="2707"/>
        <end position="2849"/>
    </location>
</feature>
<feature type="compositionally biased region" description="Basic residues" evidence="4">
    <location>
        <begin position="2874"/>
        <end position="2890"/>
    </location>
</feature>
<dbReference type="SMART" id="SM00368">
    <property type="entry name" value="LRR_RI"/>
    <property type="match status" value="6"/>
</dbReference>
<feature type="disulfide bond" evidence="3">
    <location>
        <begin position="2497"/>
        <end position="2506"/>
    </location>
</feature>
<evidence type="ECO:0000313" key="7">
    <source>
        <dbReference type="EMBL" id="GKT15607.1"/>
    </source>
</evidence>
<evidence type="ECO:0000256" key="1">
    <source>
        <dbReference type="ARBA" id="ARBA00022614"/>
    </source>
</evidence>
<keyword evidence="2" id="KW-0677">Repeat</keyword>
<comment type="caution">
    <text evidence="3">Lacks conserved residue(s) required for the propagation of feature annotation.</text>
</comment>
<feature type="disulfide bond" evidence="3">
    <location>
        <begin position="2478"/>
        <end position="2495"/>
    </location>
</feature>
<dbReference type="PROSITE" id="PS00022">
    <property type="entry name" value="EGF_1"/>
    <property type="match status" value="3"/>
</dbReference>
<keyword evidence="3" id="KW-0245">EGF-like domain</keyword>
<reference evidence="7" key="1">
    <citation type="submission" date="2022-03" db="EMBL/GenBank/DDBJ databases">
        <title>Draft genome sequence of Aduncisulcus paluster, a free-living microaerophilic Fornicata.</title>
        <authorList>
            <person name="Yuyama I."/>
            <person name="Kume K."/>
            <person name="Tamura T."/>
            <person name="Inagaki Y."/>
            <person name="Hashimoto T."/>
        </authorList>
    </citation>
    <scope>NUCLEOTIDE SEQUENCE</scope>
    <source>
        <strain evidence="7">NY0171</strain>
    </source>
</reference>
<dbReference type="InterPro" id="IPR050836">
    <property type="entry name" value="SDS22/Internalin_LRR"/>
</dbReference>
<dbReference type="EMBL" id="BQXS01011686">
    <property type="protein sequence ID" value="GKT15607.1"/>
    <property type="molecule type" value="Genomic_DNA"/>
</dbReference>
<evidence type="ECO:0000313" key="8">
    <source>
        <dbReference type="Proteomes" id="UP001057375"/>
    </source>
</evidence>
<dbReference type="CDD" id="cd00054">
    <property type="entry name" value="EGF_CA"/>
    <property type="match status" value="1"/>
</dbReference>
<dbReference type="InterPro" id="IPR001611">
    <property type="entry name" value="Leu-rich_rpt"/>
</dbReference>
<feature type="disulfide bond" evidence="3">
    <location>
        <begin position="2656"/>
        <end position="2665"/>
    </location>
</feature>
<keyword evidence="3" id="KW-1015">Disulfide bond</keyword>
<keyword evidence="8" id="KW-1185">Reference proteome</keyword>
<keyword evidence="5" id="KW-1133">Transmembrane helix</keyword>
<keyword evidence="5" id="KW-0472">Membrane</keyword>
<dbReference type="PANTHER" id="PTHR46652:SF8">
    <property type="entry name" value="LEUCINE RICH REPEAT CONTAINING 23"/>
    <property type="match status" value="1"/>
</dbReference>
<gene>
    <name evidence="7" type="ORF">ADUPG1_010750</name>
</gene>
<dbReference type="Pfam" id="PF12799">
    <property type="entry name" value="LRR_4"/>
    <property type="match status" value="3"/>
</dbReference>
<dbReference type="SUPFAM" id="SSF52058">
    <property type="entry name" value="L domain-like"/>
    <property type="match status" value="7"/>
</dbReference>